<proteinExistence type="predicted"/>
<dbReference type="Proteomes" id="UP000019700">
    <property type="component" value="Genome"/>
</dbReference>
<gene>
    <name evidence="1" type="ORF">ISF9_046</name>
</gene>
<keyword evidence="2" id="KW-1185">Reference proteome</keyword>
<evidence type="ECO:0000313" key="1">
    <source>
        <dbReference type="EMBL" id="AHL18516.1"/>
    </source>
</evidence>
<accession>W8PF77</accession>
<name>W8PF77_9CAUD</name>
<sequence length="64" mass="7313">MTGEAVRVKLDMRVRPEDFSDFWSDLGILRDKYAFGGGSTMVSIVPVDENGRRTTCAWPRYLQD</sequence>
<dbReference type="GeneID" id="18938357"/>
<dbReference type="RefSeq" id="YP_009021491.1">
    <property type="nucleotide sequence ID" value="NC_023859.1"/>
</dbReference>
<organism evidence="1 2">
    <name type="scientific">Microbacterium phage vB_MoxS-ISF9</name>
    <dbReference type="NCBI Taxonomy" id="1458670"/>
    <lineage>
        <taxon>Viruses</taxon>
        <taxon>Duplodnaviria</taxon>
        <taxon>Heunggongvirae</taxon>
        <taxon>Uroviricota</taxon>
        <taxon>Caudoviricetes</taxon>
        <taxon>Farahnazvirus</taxon>
        <taxon>Farahnazvirus ISF9</taxon>
    </lineage>
</organism>
<evidence type="ECO:0000313" key="2">
    <source>
        <dbReference type="Proteomes" id="UP000019700"/>
    </source>
</evidence>
<dbReference type="EMBL" id="KJ173786">
    <property type="protein sequence ID" value="AHL18516.1"/>
    <property type="molecule type" value="Genomic_DNA"/>
</dbReference>
<reference evidence="1 2" key="1">
    <citation type="journal article" date="2014" name="Arch. Virol.">
        <title>Complete genome sequence of a novel phage, vB_MoxS-ISF9, infecting methylotrophic Microbacterium: first report of a virulent Microbacterium phage.</title>
        <authorList>
            <person name="Zamani I."/>
            <person name="Bouzari M."/>
            <person name="Emtiazi G."/>
            <person name="Ghasemi S.M."/>
            <person name="Chang H.I."/>
        </authorList>
    </citation>
    <scope>NUCLEOTIDE SEQUENCE [LARGE SCALE GENOMIC DNA]</scope>
</reference>
<protein>
    <submittedName>
        <fullName evidence="1">Uncharacterized protein</fullName>
    </submittedName>
</protein>
<dbReference type="KEGG" id="vg:18938357"/>